<organism evidence="6 7">
    <name type="scientific">Belliella marina</name>
    <dbReference type="NCBI Taxonomy" id="1644146"/>
    <lineage>
        <taxon>Bacteria</taxon>
        <taxon>Pseudomonadati</taxon>
        <taxon>Bacteroidota</taxon>
        <taxon>Cytophagia</taxon>
        <taxon>Cytophagales</taxon>
        <taxon>Cyclobacteriaceae</taxon>
        <taxon>Belliella</taxon>
    </lineage>
</organism>
<dbReference type="SUPFAM" id="SSF52833">
    <property type="entry name" value="Thioredoxin-like"/>
    <property type="match status" value="1"/>
</dbReference>
<dbReference type="InterPro" id="IPR050553">
    <property type="entry name" value="Thioredoxin_ResA/DsbE_sf"/>
</dbReference>
<name>A0ABW4VM38_9BACT</name>
<comment type="caution">
    <text evidence="6">The sequence shown here is derived from an EMBL/GenBank/DDBJ whole genome shotgun (WGS) entry which is preliminary data.</text>
</comment>
<keyword evidence="2" id="KW-0201">Cytochrome c-type biogenesis</keyword>
<dbReference type="Proteomes" id="UP001597361">
    <property type="component" value="Unassembled WGS sequence"/>
</dbReference>
<accession>A0ABW4VM38</accession>
<dbReference type="PANTHER" id="PTHR42852">
    <property type="entry name" value="THIOL:DISULFIDE INTERCHANGE PROTEIN DSBE"/>
    <property type="match status" value="1"/>
</dbReference>
<dbReference type="RefSeq" id="WP_376885944.1">
    <property type="nucleotide sequence ID" value="NZ_JBHUHR010000027.1"/>
</dbReference>
<evidence type="ECO:0000259" key="5">
    <source>
        <dbReference type="PROSITE" id="PS51352"/>
    </source>
</evidence>
<dbReference type="InterPro" id="IPR017937">
    <property type="entry name" value="Thioredoxin_CS"/>
</dbReference>
<dbReference type="InterPro" id="IPR013766">
    <property type="entry name" value="Thioredoxin_domain"/>
</dbReference>
<dbReference type="EMBL" id="JBHUHR010000027">
    <property type="protein sequence ID" value="MFD2035166.1"/>
    <property type="molecule type" value="Genomic_DNA"/>
</dbReference>
<dbReference type="PROSITE" id="PS00194">
    <property type="entry name" value="THIOREDOXIN_1"/>
    <property type="match status" value="1"/>
</dbReference>
<proteinExistence type="predicted"/>
<evidence type="ECO:0000256" key="1">
    <source>
        <dbReference type="ARBA" id="ARBA00004196"/>
    </source>
</evidence>
<keyword evidence="7" id="KW-1185">Reference proteome</keyword>
<dbReference type="PANTHER" id="PTHR42852:SF6">
    <property type="entry name" value="THIOL:DISULFIDE INTERCHANGE PROTEIN DSBE"/>
    <property type="match status" value="1"/>
</dbReference>
<evidence type="ECO:0000256" key="2">
    <source>
        <dbReference type="ARBA" id="ARBA00022748"/>
    </source>
</evidence>
<evidence type="ECO:0000256" key="3">
    <source>
        <dbReference type="ARBA" id="ARBA00023157"/>
    </source>
</evidence>
<feature type="domain" description="Thioredoxin" evidence="5">
    <location>
        <begin position="41"/>
        <end position="184"/>
    </location>
</feature>
<gene>
    <name evidence="6" type="ORF">ACFSKL_10210</name>
</gene>
<dbReference type="InterPro" id="IPR036249">
    <property type="entry name" value="Thioredoxin-like_sf"/>
</dbReference>
<dbReference type="InterPro" id="IPR000866">
    <property type="entry name" value="AhpC/TSA"/>
</dbReference>
<keyword evidence="3" id="KW-1015">Disulfide bond</keyword>
<dbReference type="Pfam" id="PF00578">
    <property type="entry name" value="AhpC-TSA"/>
    <property type="match status" value="1"/>
</dbReference>
<protein>
    <submittedName>
        <fullName evidence="6">TlpA family protein disulfide reductase</fullName>
    </submittedName>
</protein>
<dbReference type="CDD" id="cd02966">
    <property type="entry name" value="TlpA_like_family"/>
    <property type="match status" value="1"/>
</dbReference>
<reference evidence="7" key="1">
    <citation type="journal article" date="2019" name="Int. J. Syst. Evol. Microbiol.">
        <title>The Global Catalogue of Microorganisms (GCM) 10K type strain sequencing project: providing services to taxonomists for standard genome sequencing and annotation.</title>
        <authorList>
            <consortium name="The Broad Institute Genomics Platform"/>
            <consortium name="The Broad Institute Genome Sequencing Center for Infectious Disease"/>
            <person name="Wu L."/>
            <person name="Ma J."/>
        </authorList>
    </citation>
    <scope>NUCLEOTIDE SEQUENCE [LARGE SCALE GENOMIC DNA]</scope>
    <source>
        <strain evidence="7">CGMCC 1.15180</strain>
    </source>
</reference>
<keyword evidence="4" id="KW-0676">Redox-active center</keyword>
<evidence type="ECO:0000313" key="6">
    <source>
        <dbReference type="EMBL" id="MFD2035166.1"/>
    </source>
</evidence>
<sequence length="452" mass="51432">MKNILLTTLFLMTAKVAFPQTPQPMVQEASASSPLVTMGELQVGDQVPDFKFTNVLNSHGEPIKISDYKGKLLILDFWATWCAPCVASFPKLDSLDKAFGDDLAILPVTYQDKEEVEKLFSRMAKLKDIKKPMVYGDDTLRSIFPHSSLPYYVWIDREGRVAAYTNSDEINPANIHKAIAGDYSAIRNDRQQANVFEKDKPLRDQIPEVSKPIYQSGLWGHIPGFPSMASISTFFEEGDHNIRIYLTNIPLTVLYRYSHRDGGKSLNSKNVDVQVKNDNYFEDLEKMSTTEMTEWTKKYTFTYELEVAREFKDKIWDIFKADLRLLFPQYKAGKELRVVPCYALIAMDGFTPKTNGGQPIDNVTPYEAIIQNKTLGFLVGHLNLKYLQHLDKVLVDQTGYNKPLDLHLQCNMSDMESIKKALLPHGLDIIETTTEQEILVISDNQISPNQIP</sequence>
<comment type="subcellular location">
    <subcellularLocation>
        <location evidence="1">Cell envelope</location>
    </subcellularLocation>
</comment>
<dbReference type="Gene3D" id="3.40.30.10">
    <property type="entry name" value="Glutaredoxin"/>
    <property type="match status" value="1"/>
</dbReference>
<evidence type="ECO:0000313" key="7">
    <source>
        <dbReference type="Proteomes" id="UP001597361"/>
    </source>
</evidence>
<evidence type="ECO:0000256" key="4">
    <source>
        <dbReference type="ARBA" id="ARBA00023284"/>
    </source>
</evidence>
<dbReference type="PROSITE" id="PS51352">
    <property type="entry name" value="THIOREDOXIN_2"/>
    <property type="match status" value="1"/>
</dbReference>